<dbReference type="Proteomes" id="UP001056429">
    <property type="component" value="Unassembled WGS sequence"/>
</dbReference>
<organism evidence="8 9">
    <name type="scientific">Oceanirhabdus seepicola</name>
    <dbReference type="NCBI Taxonomy" id="2828781"/>
    <lineage>
        <taxon>Bacteria</taxon>
        <taxon>Bacillati</taxon>
        <taxon>Bacillota</taxon>
        <taxon>Clostridia</taxon>
        <taxon>Eubacteriales</taxon>
        <taxon>Clostridiaceae</taxon>
        <taxon>Oceanirhabdus</taxon>
    </lineage>
</organism>
<feature type="transmembrane region" description="Helical" evidence="7">
    <location>
        <begin position="338"/>
        <end position="359"/>
    </location>
</feature>
<dbReference type="PANTHER" id="PTHR42948">
    <property type="entry name" value="TRANSPORTER"/>
    <property type="match status" value="1"/>
</dbReference>
<accession>A0A9J6P5C9</accession>
<dbReference type="InterPro" id="IPR047218">
    <property type="entry name" value="YocR/YhdH-like"/>
</dbReference>
<evidence type="ECO:0000256" key="3">
    <source>
        <dbReference type="ARBA" id="ARBA00022692"/>
    </source>
</evidence>
<feature type="transmembrane region" description="Helical" evidence="7">
    <location>
        <begin position="301"/>
        <end position="326"/>
    </location>
</feature>
<keyword evidence="5 7" id="KW-0472">Membrane</keyword>
<dbReference type="SUPFAM" id="SSF161070">
    <property type="entry name" value="SNF-like"/>
    <property type="match status" value="1"/>
</dbReference>
<dbReference type="RefSeq" id="WP_250860123.1">
    <property type="nucleotide sequence ID" value="NZ_JAGSOJ010000003.1"/>
</dbReference>
<evidence type="ECO:0000256" key="6">
    <source>
        <dbReference type="RuleBase" id="RU003732"/>
    </source>
</evidence>
<dbReference type="PRINTS" id="PR00176">
    <property type="entry name" value="NANEUSMPORT"/>
</dbReference>
<evidence type="ECO:0000313" key="8">
    <source>
        <dbReference type="EMBL" id="MCM1991013.1"/>
    </source>
</evidence>
<feature type="transmembrane region" description="Helical" evidence="7">
    <location>
        <begin position="250"/>
        <end position="276"/>
    </location>
</feature>
<dbReference type="InterPro" id="IPR037272">
    <property type="entry name" value="SNS_sf"/>
</dbReference>
<name>A0A9J6P5C9_9CLOT</name>
<keyword evidence="2 6" id="KW-0813">Transport</keyword>
<comment type="caution">
    <text evidence="8">The sequence shown here is derived from an EMBL/GenBank/DDBJ whole genome shotgun (WGS) entry which is preliminary data.</text>
</comment>
<dbReference type="NCBIfam" id="NF037979">
    <property type="entry name" value="Na_transp"/>
    <property type="match status" value="1"/>
</dbReference>
<keyword evidence="4 7" id="KW-1133">Transmembrane helix</keyword>
<keyword evidence="3 6" id="KW-0812">Transmembrane</keyword>
<proteinExistence type="inferred from homology"/>
<dbReference type="GO" id="GO:0016020">
    <property type="term" value="C:membrane"/>
    <property type="evidence" value="ECO:0007669"/>
    <property type="project" value="UniProtKB-SubCell"/>
</dbReference>
<sequence>MKRDNFGSKLGLLAAAAGSAIGLGNIWKFPYVVGENGGAAFILVYLLCIAVIGFPLMMTEFAIGRFGQANVVDSFKKIKPNTPWFVTGILSAFTPFMILSFYIMIAGWVFTYIGKYATGAISSVAPAELANYFTSTAGNATGAIIASLIVIVITAFIVIAGIKEGVEKYSKILMPLLLILLVVLMVRSLTLDGASAGVNFLFKPDFSKLTPDSFLEALGHAFYSLSLAMGIIITYGSYVKKDQDLASLSLQVTIADTLIALLAGLVIFPAVFAYGFQPDAGPSLIFITLPAVFESMPLGNFFGLLFFSLIGIAAITSTISLLEVVVSFVNERFNISRNIATFVSASIIFLLSIPSILSFSSLSEFKIFGMTFFDLFDFITAKITLPLTGLLICIFAGWVWGAKNVLKEVSGEKEISPFAYYSYSLIIKIIAPLSIIAIFLHSFNII</sequence>
<evidence type="ECO:0000256" key="2">
    <source>
        <dbReference type="ARBA" id="ARBA00022448"/>
    </source>
</evidence>
<protein>
    <recommendedName>
        <fullName evidence="6">Transporter</fullName>
    </recommendedName>
</protein>
<feature type="transmembrane region" description="Helical" evidence="7">
    <location>
        <begin position="140"/>
        <end position="160"/>
    </location>
</feature>
<keyword evidence="9" id="KW-1185">Reference proteome</keyword>
<dbReference type="EMBL" id="JAGSOJ010000003">
    <property type="protein sequence ID" value="MCM1991013.1"/>
    <property type="molecule type" value="Genomic_DNA"/>
</dbReference>
<evidence type="ECO:0000256" key="1">
    <source>
        <dbReference type="ARBA" id="ARBA00004141"/>
    </source>
</evidence>
<dbReference type="PROSITE" id="PS50267">
    <property type="entry name" value="NA_NEUROTRAN_SYMP_3"/>
    <property type="match status" value="1"/>
</dbReference>
<evidence type="ECO:0000313" key="9">
    <source>
        <dbReference type="Proteomes" id="UP001056429"/>
    </source>
</evidence>
<comment type="subcellular location">
    <subcellularLocation>
        <location evidence="1">Membrane</location>
        <topology evidence="1">Multi-pass membrane protein</topology>
    </subcellularLocation>
</comment>
<evidence type="ECO:0000256" key="4">
    <source>
        <dbReference type="ARBA" id="ARBA00022989"/>
    </source>
</evidence>
<feature type="transmembrane region" description="Helical" evidence="7">
    <location>
        <begin position="217"/>
        <end position="238"/>
    </location>
</feature>
<comment type="similarity">
    <text evidence="6">Belongs to the sodium:neurotransmitter symporter (SNF) (TC 2.A.22) family.</text>
</comment>
<gene>
    <name evidence="8" type="ORF">KDK92_14875</name>
</gene>
<feature type="transmembrane region" description="Helical" evidence="7">
    <location>
        <begin position="172"/>
        <end position="197"/>
    </location>
</feature>
<feature type="transmembrane region" description="Helical" evidence="7">
    <location>
        <begin position="379"/>
        <end position="400"/>
    </location>
</feature>
<reference evidence="8" key="2">
    <citation type="submission" date="2021-04" db="EMBL/GenBank/DDBJ databases">
        <authorList>
            <person name="Dong X."/>
        </authorList>
    </citation>
    <scope>NUCLEOTIDE SEQUENCE</scope>
    <source>
        <strain evidence="8">ZWT</strain>
    </source>
</reference>
<reference evidence="8" key="1">
    <citation type="journal article" date="2021" name="mSystems">
        <title>Bacteria and Archaea Synergistically Convert Glycine Betaine to Biogenic Methane in the Formosa Cold Seep of the South China Sea.</title>
        <authorList>
            <person name="Li L."/>
            <person name="Zhang W."/>
            <person name="Zhang S."/>
            <person name="Song L."/>
            <person name="Sun Q."/>
            <person name="Zhang H."/>
            <person name="Xiang H."/>
            <person name="Dong X."/>
        </authorList>
    </citation>
    <scope>NUCLEOTIDE SEQUENCE</scope>
    <source>
        <strain evidence="8">ZWT</strain>
    </source>
</reference>
<dbReference type="AlphaFoldDB" id="A0A9J6P5C9"/>
<feature type="transmembrane region" description="Helical" evidence="7">
    <location>
        <begin position="84"/>
        <end position="110"/>
    </location>
</feature>
<evidence type="ECO:0000256" key="5">
    <source>
        <dbReference type="ARBA" id="ARBA00023136"/>
    </source>
</evidence>
<feature type="transmembrane region" description="Helical" evidence="7">
    <location>
        <begin position="420"/>
        <end position="443"/>
    </location>
</feature>
<keyword evidence="6" id="KW-0769">Symport</keyword>
<dbReference type="InterPro" id="IPR000175">
    <property type="entry name" value="Na/ntran_symport"/>
</dbReference>
<dbReference type="Pfam" id="PF00209">
    <property type="entry name" value="SNF"/>
    <property type="match status" value="2"/>
</dbReference>
<dbReference type="PROSITE" id="PS00610">
    <property type="entry name" value="NA_NEUROTRAN_SYMP_1"/>
    <property type="match status" value="1"/>
</dbReference>
<dbReference type="GO" id="GO:0015293">
    <property type="term" value="F:symporter activity"/>
    <property type="evidence" value="ECO:0007669"/>
    <property type="project" value="UniProtKB-KW"/>
</dbReference>
<dbReference type="PANTHER" id="PTHR42948:SF1">
    <property type="entry name" value="TRANSPORTER"/>
    <property type="match status" value="1"/>
</dbReference>
<feature type="transmembrane region" description="Helical" evidence="7">
    <location>
        <begin position="38"/>
        <end position="63"/>
    </location>
</feature>
<evidence type="ECO:0000256" key="7">
    <source>
        <dbReference type="SAM" id="Phobius"/>
    </source>
</evidence>
<dbReference type="CDD" id="cd10336">
    <property type="entry name" value="SLC6sbd_Tyt1-Like"/>
    <property type="match status" value="1"/>
</dbReference>